<dbReference type="PANTHER" id="PTHR37423">
    <property type="entry name" value="SOLUBLE LYTIC MUREIN TRANSGLYCOSYLASE-RELATED"/>
    <property type="match status" value="1"/>
</dbReference>
<dbReference type="InterPro" id="IPR008939">
    <property type="entry name" value="Lytic_TGlycosylase_superhlx_U"/>
</dbReference>
<evidence type="ECO:0000313" key="6">
    <source>
        <dbReference type="EMBL" id="OGI47685.1"/>
    </source>
</evidence>
<proteinExistence type="inferred from homology"/>
<dbReference type="InterPro" id="IPR023346">
    <property type="entry name" value="Lysozyme-like_dom_sf"/>
</dbReference>
<dbReference type="AlphaFoldDB" id="A0A1F6TRJ1"/>
<feature type="chain" id="PRO_5009225626" description="Transglycosylase SLT domain-containing protein" evidence="3">
    <location>
        <begin position="27"/>
        <end position="649"/>
    </location>
</feature>
<dbReference type="Gene3D" id="1.10.530.10">
    <property type="match status" value="1"/>
</dbReference>
<dbReference type="GO" id="GO:0016020">
    <property type="term" value="C:membrane"/>
    <property type="evidence" value="ECO:0007669"/>
    <property type="project" value="InterPro"/>
</dbReference>
<comment type="caution">
    <text evidence="6">The sequence shown here is derived from an EMBL/GenBank/DDBJ whole genome shotgun (WGS) entry which is preliminary data.</text>
</comment>
<comment type="similarity">
    <text evidence="1">Belongs to the transglycosylase Slt family.</text>
</comment>
<dbReference type="InterPro" id="IPR008258">
    <property type="entry name" value="Transglycosylase_SLT_dom_1"/>
</dbReference>
<reference evidence="6 7" key="1">
    <citation type="journal article" date="2016" name="Nat. Commun.">
        <title>Thousands of microbial genomes shed light on interconnected biogeochemical processes in an aquifer system.</title>
        <authorList>
            <person name="Anantharaman K."/>
            <person name="Brown C.T."/>
            <person name="Hug L.A."/>
            <person name="Sharon I."/>
            <person name="Castelle C.J."/>
            <person name="Probst A.J."/>
            <person name="Thomas B.C."/>
            <person name="Singh A."/>
            <person name="Wilkins M.J."/>
            <person name="Karaoz U."/>
            <person name="Brodie E.L."/>
            <person name="Williams K.H."/>
            <person name="Hubbard S.S."/>
            <person name="Banfield J.F."/>
        </authorList>
    </citation>
    <scope>NUCLEOTIDE SEQUENCE [LARGE SCALE GENOMIC DNA]</scope>
</reference>
<feature type="domain" description="Transglycosylase SLT" evidence="4">
    <location>
        <begin position="487"/>
        <end position="601"/>
    </location>
</feature>
<dbReference type="Proteomes" id="UP000179360">
    <property type="component" value="Unassembled WGS sequence"/>
</dbReference>
<accession>A0A1F6TRJ1</accession>
<dbReference type="Gene3D" id="1.25.20.10">
    <property type="entry name" value="Bacterial muramidases"/>
    <property type="match status" value="1"/>
</dbReference>
<dbReference type="Pfam" id="PF14559">
    <property type="entry name" value="TPR_19"/>
    <property type="match status" value="1"/>
</dbReference>
<dbReference type="EMBL" id="MFSY01000012">
    <property type="protein sequence ID" value="OGI47685.1"/>
    <property type="molecule type" value="Genomic_DNA"/>
</dbReference>
<feature type="domain" description="Lytic transglycosylase superhelical linker" evidence="5">
    <location>
        <begin position="411"/>
        <end position="475"/>
    </location>
</feature>
<dbReference type="STRING" id="1817764.A2637_06200"/>
<dbReference type="GO" id="GO:0000270">
    <property type="term" value="P:peptidoglycan metabolic process"/>
    <property type="evidence" value="ECO:0007669"/>
    <property type="project" value="InterPro"/>
</dbReference>
<evidence type="ECO:0000256" key="2">
    <source>
        <dbReference type="ARBA" id="ARBA00022729"/>
    </source>
</evidence>
<dbReference type="Pfam" id="PF14718">
    <property type="entry name" value="SLT_L"/>
    <property type="match status" value="1"/>
</dbReference>
<dbReference type="Pfam" id="PF01464">
    <property type="entry name" value="SLT"/>
    <property type="match status" value="1"/>
</dbReference>
<name>A0A1F6TRJ1_9PROT</name>
<evidence type="ECO:0000259" key="4">
    <source>
        <dbReference type="Pfam" id="PF01464"/>
    </source>
</evidence>
<feature type="signal peptide" evidence="3">
    <location>
        <begin position="1"/>
        <end position="26"/>
    </location>
</feature>
<dbReference type="GO" id="GO:0008933">
    <property type="term" value="F:peptidoglycan lytic transglycosylase activity"/>
    <property type="evidence" value="ECO:0007669"/>
    <property type="project" value="InterPro"/>
</dbReference>
<dbReference type="InterPro" id="IPR012289">
    <property type="entry name" value="Lytic_TGlycosylase_superhlx_L"/>
</dbReference>
<dbReference type="SUPFAM" id="SSF48435">
    <property type="entry name" value="Bacterial muramidases"/>
    <property type="match status" value="1"/>
</dbReference>
<evidence type="ECO:0008006" key="8">
    <source>
        <dbReference type="Google" id="ProtNLM"/>
    </source>
</evidence>
<evidence type="ECO:0000259" key="5">
    <source>
        <dbReference type="Pfam" id="PF14718"/>
    </source>
</evidence>
<gene>
    <name evidence="6" type="ORF">A2637_06200</name>
</gene>
<dbReference type="PANTHER" id="PTHR37423:SF5">
    <property type="entry name" value="SOLUBLE LYTIC MUREIN TRANSGLYCOSYLASE"/>
    <property type="match status" value="1"/>
</dbReference>
<evidence type="ECO:0000313" key="7">
    <source>
        <dbReference type="Proteomes" id="UP000179360"/>
    </source>
</evidence>
<evidence type="ECO:0000256" key="1">
    <source>
        <dbReference type="ARBA" id="ARBA00007734"/>
    </source>
</evidence>
<dbReference type="InterPro" id="IPR037061">
    <property type="entry name" value="Lytic_TGlycoase_superhlx_L_sf"/>
</dbReference>
<keyword evidence="2 3" id="KW-0732">Signal</keyword>
<dbReference type="Gene3D" id="1.10.1240.20">
    <property type="entry name" value="Lytic transglycosylase, superhelical linker domain"/>
    <property type="match status" value="1"/>
</dbReference>
<sequence>MIPRIKPWLLIALCVAAGAVSTPAVGFLVDDEQQRRDYLAAQEALRAGNHTRFRALADRLSGYVLYGYLEYEILKDWLATAPTPVVRKFLEENSQAPVSDVLRKKWLRLLAARGDWETFIREYKDIENDHDLQCQRLSYLLRASEQQAALMDEIEQLWLTGRRLPAVCEPVFAAWKAAGHMTGEKVWERIRLAMENRSLSLAGELAKYLEPQERVWVGRWQAMHRQPVTELENIRYPVETPVARMIVKHGIVRLAFRDPEEAMRQWERIKDKYQFFGEDENYVLRYIGILAAQYQLPQALKWLASVSADPSDEALHLWRVRAAIRAGEWETAKRFIAGLSEEQQQHSQWRYWQARILQQTGDRWGAEKMFAKLAKERGYYGFLAADRIAADYSMQHAAIEAGPEEISVMLARPGIQMAQELYLMGLVTDARRQWHWTTRHMNNRELQVAAVLALQWGWHDRAIFTVSRSDHQDDLELRFPVLYRDAVESNAAAHGVDPGWVYGVMRQESAFVADARSPAGALGLMQLMPATGMLAGRKLKLNIRSRQALLDVQNNLRLGVSYLKDVLDRNRGHQVLATAAYNAGPNRISTWIPQAEALAADVWVENIPYNETRDYVKNVMAYTAVYDYRLGQRPTRLKDRMPPITPAGE</sequence>
<protein>
    <recommendedName>
        <fullName evidence="8">Transglycosylase SLT domain-containing protein</fullName>
    </recommendedName>
</protein>
<dbReference type="GO" id="GO:0004553">
    <property type="term" value="F:hydrolase activity, hydrolyzing O-glycosyl compounds"/>
    <property type="evidence" value="ECO:0007669"/>
    <property type="project" value="InterPro"/>
</dbReference>
<organism evidence="6 7">
    <name type="scientific">Candidatus Muproteobacteria bacterium RIFCSPHIGHO2_01_FULL_65_16</name>
    <dbReference type="NCBI Taxonomy" id="1817764"/>
    <lineage>
        <taxon>Bacteria</taxon>
        <taxon>Pseudomonadati</taxon>
        <taxon>Pseudomonadota</taxon>
        <taxon>Candidatus Muproteobacteria</taxon>
    </lineage>
</organism>
<dbReference type="InterPro" id="IPR000189">
    <property type="entry name" value="Transglyc_AS"/>
</dbReference>
<dbReference type="Pfam" id="PF00760">
    <property type="entry name" value="Cucumo_coat"/>
    <property type="match status" value="1"/>
</dbReference>
<dbReference type="PROSITE" id="PS00922">
    <property type="entry name" value="TRANSGLYCOSYLASE"/>
    <property type="match status" value="1"/>
</dbReference>
<evidence type="ECO:0000256" key="3">
    <source>
        <dbReference type="SAM" id="SignalP"/>
    </source>
</evidence>
<dbReference type="GO" id="GO:0042597">
    <property type="term" value="C:periplasmic space"/>
    <property type="evidence" value="ECO:0007669"/>
    <property type="project" value="InterPro"/>
</dbReference>
<dbReference type="CDD" id="cd13401">
    <property type="entry name" value="Slt70-like"/>
    <property type="match status" value="1"/>
</dbReference>
<dbReference type="SUPFAM" id="SSF53955">
    <property type="entry name" value="Lysozyme-like"/>
    <property type="match status" value="1"/>
</dbReference>